<sequence length="115" mass="13020">MHITSFTKQISATKQTSRQASECDKASAISEQLKATVSEKTQQSQMITVARELAQGPGPLGKSGQLNFIPILFSSLLFYERRFQIDSFAFMPPFPLFLSIWRVGQVLFYPEKTIR</sequence>
<keyword evidence="1" id="KW-1185">Reference proteome</keyword>
<proteinExistence type="predicted"/>
<reference evidence="2" key="2">
    <citation type="submission" date="2017-02" db="UniProtKB">
        <authorList>
            <consortium name="WormBaseParasite"/>
        </authorList>
    </citation>
    <scope>IDENTIFICATION</scope>
</reference>
<protein>
    <submittedName>
        <fullName evidence="2">Uncharacterized protein</fullName>
    </submittedName>
</protein>
<dbReference type="WBParaSite" id="ACAC_0000611901-mRNA-1">
    <property type="protein sequence ID" value="ACAC_0000611901-mRNA-1"/>
    <property type="gene ID" value="ACAC_0000611901"/>
</dbReference>
<dbReference type="Proteomes" id="UP000035642">
    <property type="component" value="Unassembled WGS sequence"/>
</dbReference>
<evidence type="ECO:0000313" key="1">
    <source>
        <dbReference type="Proteomes" id="UP000035642"/>
    </source>
</evidence>
<reference evidence="1" key="1">
    <citation type="submission" date="2012-09" db="EMBL/GenBank/DDBJ databases">
        <authorList>
            <person name="Martin A.A."/>
        </authorList>
    </citation>
    <scope>NUCLEOTIDE SEQUENCE</scope>
</reference>
<evidence type="ECO:0000313" key="2">
    <source>
        <dbReference type="WBParaSite" id="ACAC_0000611901-mRNA-1"/>
    </source>
</evidence>
<accession>A0A0K0D7S4</accession>
<organism evidence="1 2">
    <name type="scientific">Angiostrongylus cantonensis</name>
    <name type="common">Rat lungworm</name>
    <dbReference type="NCBI Taxonomy" id="6313"/>
    <lineage>
        <taxon>Eukaryota</taxon>
        <taxon>Metazoa</taxon>
        <taxon>Ecdysozoa</taxon>
        <taxon>Nematoda</taxon>
        <taxon>Chromadorea</taxon>
        <taxon>Rhabditida</taxon>
        <taxon>Rhabditina</taxon>
        <taxon>Rhabditomorpha</taxon>
        <taxon>Strongyloidea</taxon>
        <taxon>Metastrongylidae</taxon>
        <taxon>Angiostrongylus</taxon>
    </lineage>
</organism>
<name>A0A0K0D7S4_ANGCA</name>
<dbReference type="AlphaFoldDB" id="A0A0K0D7S4"/>